<feature type="region of interest" description="Disordered" evidence="1">
    <location>
        <begin position="13"/>
        <end position="36"/>
    </location>
</feature>
<protein>
    <submittedName>
        <fullName evidence="2">Uncharacterized protein</fullName>
    </submittedName>
</protein>
<feature type="compositionally biased region" description="Basic residues" evidence="1">
    <location>
        <begin position="25"/>
        <end position="36"/>
    </location>
</feature>
<keyword evidence="3" id="KW-1185">Reference proteome</keyword>
<organism evidence="2 3">
    <name type="scientific">Araneus ventricosus</name>
    <name type="common">Orbweaver spider</name>
    <name type="synonym">Epeira ventricosa</name>
    <dbReference type="NCBI Taxonomy" id="182803"/>
    <lineage>
        <taxon>Eukaryota</taxon>
        <taxon>Metazoa</taxon>
        <taxon>Ecdysozoa</taxon>
        <taxon>Arthropoda</taxon>
        <taxon>Chelicerata</taxon>
        <taxon>Arachnida</taxon>
        <taxon>Araneae</taxon>
        <taxon>Araneomorphae</taxon>
        <taxon>Entelegynae</taxon>
        <taxon>Araneoidea</taxon>
        <taxon>Araneidae</taxon>
        <taxon>Araneus</taxon>
    </lineage>
</organism>
<comment type="caution">
    <text evidence="2">The sequence shown here is derived from an EMBL/GenBank/DDBJ whole genome shotgun (WGS) entry which is preliminary data.</text>
</comment>
<gene>
    <name evidence="2" type="ORF">AVEN_80712_1</name>
</gene>
<proteinExistence type="predicted"/>
<dbReference type="AlphaFoldDB" id="A0A4Y2GXZ8"/>
<evidence type="ECO:0000313" key="3">
    <source>
        <dbReference type="Proteomes" id="UP000499080"/>
    </source>
</evidence>
<evidence type="ECO:0000313" key="2">
    <source>
        <dbReference type="EMBL" id="GBM58912.1"/>
    </source>
</evidence>
<reference evidence="2 3" key="1">
    <citation type="journal article" date="2019" name="Sci. Rep.">
        <title>Orb-weaving spider Araneus ventricosus genome elucidates the spidroin gene catalogue.</title>
        <authorList>
            <person name="Kono N."/>
            <person name="Nakamura H."/>
            <person name="Ohtoshi R."/>
            <person name="Moran D.A.P."/>
            <person name="Shinohara A."/>
            <person name="Yoshida Y."/>
            <person name="Fujiwara M."/>
            <person name="Mori M."/>
            <person name="Tomita M."/>
            <person name="Arakawa K."/>
        </authorList>
    </citation>
    <scope>NUCLEOTIDE SEQUENCE [LARGE SCALE GENOMIC DNA]</scope>
</reference>
<accession>A0A4Y2GXZ8</accession>
<name>A0A4Y2GXZ8_ARAVE</name>
<evidence type="ECO:0000256" key="1">
    <source>
        <dbReference type="SAM" id="MobiDB-lite"/>
    </source>
</evidence>
<dbReference type="EMBL" id="BGPR01001656">
    <property type="protein sequence ID" value="GBM58912.1"/>
    <property type="molecule type" value="Genomic_DNA"/>
</dbReference>
<sequence length="139" mass="16525">MELPPACWKVRSQMKNGRHESIRKPNGHRRPWPNHLPKRYIPSSEWRIPTKTKERLIRPEPCRNVSEHSLPPQVVVREENKFPMDRRAIVLFERVFGTFFWDTLEIPCFISGFKKGLLELVDTVLWEENMLLVLLGLVR</sequence>
<dbReference type="Proteomes" id="UP000499080">
    <property type="component" value="Unassembled WGS sequence"/>
</dbReference>